<feature type="domain" description="Ig-like" evidence="16">
    <location>
        <begin position="222"/>
        <end position="328"/>
    </location>
</feature>
<dbReference type="SMART" id="SM00255">
    <property type="entry name" value="TIR"/>
    <property type="match status" value="1"/>
</dbReference>
<keyword evidence="6 13" id="KW-1133">Transmembrane helix</keyword>
<sequence length="536" mass="61587">MALFICAVLPCFLCVFLWCLCVSEIQCHDWGVWSKGSVRVYDGEVAYLYCPLFSHPTLYSYSQTQNSSLSLLWYRHPHTHELEQPINLKLHTLHKDREYLWIQPASAQDAGLYICMLRNISSCVKIGVELEVIQKDGECDRRAQPHLNLTIPFQSDQTLTCPNLNTLTLPNSTHSVSWYHFISHILGEFFSELESFHIFGLISRFTHSSFFTVVPDVGSKVPIVLNPASDQIYTVTLGEPTLSCRVLLPHLYEEKQYIWWTVDNKTLEQLADPRFSSPEAKLVSNDYGDERKERVLYVMDFSADDLQREFNCSARNSRGINTSRAVLKTEPYVPTLELGCGLGVTLALMLMMFVIYHVFWLELLLLYRSWFGSDERYTDDKQYDVYISYARNSEEEEFVLSTLRRVLETEFGYSVCIFDRDSLPGGTITDDTLRFVGQSRRLVVVVSPCSAVRGTQALLELQAGLTSMLHGGSLRVVLIQFKPVQRKSWVKELRRARLALTLVRWQGEKSAPLSSRFWKHQAYLDQESLTTLKDSV</sequence>
<keyword evidence="18" id="KW-1185">Reference proteome</keyword>
<dbReference type="InterPro" id="IPR015621">
    <property type="entry name" value="IL-1_rcpt_fam"/>
</dbReference>
<dbReference type="SUPFAM" id="SSF48726">
    <property type="entry name" value="Immunoglobulin"/>
    <property type="match status" value="1"/>
</dbReference>
<evidence type="ECO:0000256" key="1">
    <source>
        <dbReference type="ARBA" id="ARBA00004479"/>
    </source>
</evidence>
<comment type="subcellular location">
    <subcellularLocation>
        <location evidence="1">Membrane</location>
        <topology evidence="1">Single-pass type I membrane protein</topology>
    </subcellularLocation>
</comment>
<evidence type="ECO:0000256" key="9">
    <source>
        <dbReference type="ARBA" id="ARBA00023157"/>
    </source>
</evidence>
<dbReference type="InterPro" id="IPR041416">
    <property type="entry name" value="IL-1RAcP-like_ig"/>
</dbReference>
<keyword evidence="12" id="KW-0393">Immunoglobulin domain</keyword>
<name>A0A672SRB4_SINGR</name>
<evidence type="ECO:0000256" key="2">
    <source>
        <dbReference type="ARBA" id="ARBA00009752"/>
    </source>
</evidence>
<dbReference type="PRINTS" id="PR01537">
    <property type="entry name" value="INTRLKN1R1F"/>
</dbReference>
<evidence type="ECO:0000256" key="10">
    <source>
        <dbReference type="ARBA" id="ARBA00023170"/>
    </source>
</evidence>
<protein>
    <recommendedName>
        <fullName evidence="19">Interleukin 1 receptor accessory protein</fullName>
    </recommendedName>
</protein>
<accession>A0A672SRB4</accession>
<dbReference type="Ensembl" id="ENSSGRT00000111311.1">
    <property type="protein sequence ID" value="ENSSGRP00000104722.1"/>
    <property type="gene ID" value="ENSSGRG00000051875.1"/>
</dbReference>
<proteinExistence type="inferred from homology"/>
<comment type="similarity">
    <text evidence="2">Belongs to the interleukin-1 receptor family.</text>
</comment>
<evidence type="ECO:0000256" key="14">
    <source>
        <dbReference type="SAM" id="SignalP"/>
    </source>
</evidence>
<feature type="domain" description="Ig-like" evidence="16">
    <location>
        <begin position="10"/>
        <end position="131"/>
    </location>
</feature>
<evidence type="ECO:0000259" key="15">
    <source>
        <dbReference type="PROSITE" id="PS50104"/>
    </source>
</evidence>
<dbReference type="SUPFAM" id="SSF52200">
    <property type="entry name" value="Toll/Interleukin receptor TIR domain"/>
    <property type="match status" value="1"/>
</dbReference>
<dbReference type="InterPro" id="IPR003599">
    <property type="entry name" value="Ig_sub"/>
</dbReference>
<evidence type="ECO:0000256" key="4">
    <source>
        <dbReference type="ARBA" id="ARBA00022737"/>
    </source>
</evidence>
<keyword evidence="3 14" id="KW-0732">Signal</keyword>
<evidence type="ECO:0008006" key="19">
    <source>
        <dbReference type="Google" id="ProtNLM"/>
    </source>
</evidence>
<dbReference type="InParanoid" id="A0A672SRB4"/>
<evidence type="ECO:0000256" key="8">
    <source>
        <dbReference type="ARBA" id="ARBA00023136"/>
    </source>
</evidence>
<keyword evidence="5" id="KW-0378">Hydrolase</keyword>
<dbReference type="AlphaFoldDB" id="A0A672SRB4"/>
<evidence type="ECO:0000256" key="7">
    <source>
        <dbReference type="ARBA" id="ARBA00023027"/>
    </source>
</evidence>
<dbReference type="GO" id="GO:0016020">
    <property type="term" value="C:membrane"/>
    <property type="evidence" value="ECO:0007669"/>
    <property type="project" value="UniProtKB-SubCell"/>
</dbReference>
<dbReference type="Pfam" id="PF01582">
    <property type="entry name" value="TIR"/>
    <property type="match status" value="1"/>
</dbReference>
<dbReference type="InterPro" id="IPR036179">
    <property type="entry name" value="Ig-like_dom_sf"/>
</dbReference>
<feature type="transmembrane region" description="Helical" evidence="13">
    <location>
        <begin position="342"/>
        <end position="367"/>
    </location>
</feature>
<keyword evidence="9" id="KW-1015">Disulfide bond</keyword>
<dbReference type="InterPro" id="IPR035897">
    <property type="entry name" value="Toll_tir_struct_dom_sf"/>
</dbReference>
<keyword evidence="13" id="KW-0812">Transmembrane</keyword>
<dbReference type="GO" id="GO:0007165">
    <property type="term" value="P:signal transduction"/>
    <property type="evidence" value="ECO:0007669"/>
    <property type="project" value="InterPro"/>
</dbReference>
<reference evidence="17" key="1">
    <citation type="submission" date="2025-08" db="UniProtKB">
        <authorList>
            <consortium name="Ensembl"/>
        </authorList>
    </citation>
    <scope>IDENTIFICATION</scope>
</reference>
<dbReference type="PROSITE" id="PS50104">
    <property type="entry name" value="TIR"/>
    <property type="match status" value="1"/>
</dbReference>
<dbReference type="InterPro" id="IPR013783">
    <property type="entry name" value="Ig-like_fold"/>
</dbReference>
<dbReference type="InterPro" id="IPR007110">
    <property type="entry name" value="Ig-like_dom"/>
</dbReference>
<keyword evidence="11" id="KW-0325">Glycoprotein</keyword>
<evidence type="ECO:0000256" key="11">
    <source>
        <dbReference type="ARBA" id="ARBA00023180"/>
    </source>
</evidence>
<evidence type="ECO:0000259" key="16">
    <source>
        <dbReference type="PROSITE" id="PS50835"/>
    </source>
</evidence>
<dbReference type="GO" id="GO:0016787">
    <property type="term" value="F:hydrolase activity"/>
    <property type="evidence" value="ECO:0007669"/>
    <property type="project" value="UniProtKB-KW"/>
</dbReference>
<dbReference type="InterPro" id="IPR000157">
    <property type="entry name" value="TIR_dom"/>
</dbReference>
<evidence type="ECO:0000256" key="6">
    <source>
        <dbReference type="ARBA" id="ARBA00022989"/>
    </source>
</evidence>
<keyword evidence="7" id="KW-0520">NAD</keyword>
<evidence type="ECO:0000256" key="5">
    <source>
        <dbReference type="ARBA" id="ARBA00022801"/>
    </source>
</evidence>
<dbReference type="PANTHER" id="PTHR11890:SF20">
    <property type="entry name" value="INTERLEUKIN-1 RECEPTOR ACCESSORY PROTEIN"/>
    <property type="match status" value="1"/>
</dbReference>
<dbReference type="Gene3D" id="3.40.50.10140">
    <property type="entry name" value="Toll/interleukin-1 receptor homology (TIR) domain"/>
    <property type="match status" value="1"/>
</dbReference>
<feature type="chain" id="PRO_5046689334" description="Interleukin 1 receptor accessory protein" evidence="14">
    <location>
        <begin position="28"/>
        <end position="536"/>
    </location>
</feature>
<keyword evidence="10" id="KW-0675">Receptor</keyword>
<feature type="domain" description="TIR" evidence="15">
    <location>
        <begin position="381"/>
        <end position="525"/>
    </location>
</feature>
<evidence type="ECO:0000256" key="3">
    <source>
        <dbReference type="ARBA" id="ARBA00022729"/>
    </source>
</evidence>
<feature type="signal peptide" evidence="14">
    <location>
        <begin position="1"/>
        <end position="27"/>
    </location>
</feature>
<dbReference type="PANTHER" id="PTHR11890">
    <property type="entry name" value="INTERLEUKIN-1 RECEPTOR FAMILY MEMBER"/>
    <property type="match status" value="1"/>
</dbReference>
<organism evidence="17 18">
    <name type="scientific">Sinocyclocheilus grahami</name>
    <name type="common">Dianchi golden-line fish</name>
    <name type="synonym">Barbus grahami</name>
    <dbReference type="NCBI Taxonomy" id="75366"/>
    <lineage>
        <taxon>Eukaryota</taxon>
        <taxon>Metazoa</taxon>
        <taxon>Chordata</taxon>
        <taxon>Craniata</taxon>
        <taxon>Vertebrata</taxon>
        <taxon>Euteleostomi</taxon>
        <taxon>Actinopterygii</taxon>
        <taxon>Neopterygii</taxon>
        <taxon>Teleostei</taxon>
        <taxon>Ostariophysi</taxon>
        <taxon>Cypriniformes</taxon>
        <taxon>Cyprinidae</taxon>
        <taxon>Cyprininae</taxon>
        <taxon>Sinocyclocheilus</taxon>
    </lineage>
</organism>
<dbReference type="SMART" id="SM00409">
    <property type="entry name" value="IG"/>
    <property type="match status" value="2"/>
</dbReference>
<reference evidence="17" key="2">
    <citation type="submission" date="2025-09" db="UniProtKB">
        <authorList>
            <consortium name="Ensembl"/>
        </authorList>
    </citation>
    <scope>IDENTIFICATION</scope>
</reference>
<dbReference type="Proteomes" id="UP000472262">
    <property type="component" value="Unassembled WGS sequence"/>
</dbReference>
<keyword evidence="8 13" id="KW-0472">Membrane</keyword>
<evidence type="ECO:0000313" key="18">
    <source>
        <dbReference type="Proteomes" id="UP000472262"/>
    </source>
</evidence>
<dbReference type="Gene3D" id="2.60.40.10">
    <property type="entry name" value="Immunoglobulins"/>
    <property type="match status" value="2"/>
</dbReference>
<keyword evidence="4" id="KW-0677">Repeat</keyword>
<evidence type="ECO:0000256" key="12">
    <source>
        <dbReference type="ARBA" id="ARBA00023319"/>
    </source>
</evidence>
<evidence type="ECO:0000313" key="17">
    <source>
        <dbReference type="Ensembl" id="ENSSGRP00000104722.1"/>
    </source>
</evidence>
<evidence type="ECO:0000256" key="13">
    <source>
        <dbReference type="SAM" id="Phobius"/>
    </source>
</evidence>
<dbReference type="OMA" id="YICTVRY"/>
<dbReference type="PROSITE" id="PS50835">
    <property type="entry name" value="IG_LIKE"/>
    <property type="match status" value="2"/>
</dbReference>
<dbReference type="Pfam" id="PF18452">
    <property type="entry name" value="Ig_6"/>
    <property type="match status" value="1"/>
</dbReference>